<dbReference type="GO" id="GO:0006260">
    <property type="term" value="P:DNA replication"/>
    <property type="evidence" value="ECO:0007669"/>
    <property type="project" value="UniProtKB-KW"/>
</dbReference>
<feature type="compositionally biased region" description="Basic and acidic residues" evidence="8">
    <location>
        <begin position="342"/>
        <end position="358"/>
    </location>
</feature>
<evidence type="ECO:0000256" key="6">
    <source>
        <dbReference type="ARBA" id="ARBA00023016"/>
    </source>
</evidence>
<evidence type="ECO:0000256" key="3">
    <source>
        <dbReference type="ARBA" id="ARBA00022737"/>
    </source>
</evidence>
<dbReference type="PROSITE" id="PS00636">
    <property type="entry name" value="DNAJ_1"/>
    <property type="match status" value="1"/>
</dbReference>
<dbReference type="CDD" id="cd10747">
    <property type="entry name" value="DnaJ_C"/>
    <property type="match status" value="1"/>
</dbReference>
<protein>
    <submittedName>
        <fullName evidence="10">DnaJ domain-containing protein</fullName>
    </submittedName>
</protein>
<dbReference type="SUPFAM" id="SSF46565">
    <property type="entry name" value="Chaperone J-domain"/>
    <property type="match status" value="1"/>
</dbReference>
<evidence type="ECO:0000256" key="8">
    <source>
        <dbReference type="SAM" id="MobiDB-lite"/>
    </source>
</evidence>
<dbReference type="InterPro" id="IPR018253">
    <property type="entry name" value="DnaJ_domain_CS"/>
</dbReference>
<dbReference type="InterPro" id="IPR002939">
    <property type="entry name" value="DnaJ_C"/>
</dbReference>
<evidence type="ECO:0000256" key="5">
    <source>
        <dbReference type="ARBA" id="ARBA00022833"/>
    </source>
</evidence>
<dbReference type="Pfam" id="PF01556">
    <property type="entry name" value="DnaJ_C"/>
    <property type="match status" value="1"/>
</dbReference>
<dbReference type="GO" id="GO:0005737">
    <property type="term" value="C:cytoplasm"/>
    <property type="evidence" value="ECO:0007669"/>
    <property type="project" value="TreeGrafter"/>
</dbReference>
<dbReference type="Gene3D" id="2.60.260.20">
    <property type="entry name" value="Urease metallochaperone UreE, N-terminal domain"/>
    <property type="match status" value="2"/>
</dbReference>
<evidence type="ECO:0000256" key="1">
    <source>
        <dbReference type="ARBA" id="ARBA00022705"/>
    </source>
</evidence>
<gene>
    <name evidence="10" type="ORF">GSY69_11580</name>
</gene>
<dbReference type="Gene3D" id="1.10.287.110">
    <property type="entry name" value="DnaJ domain"/>
    <property type="match status" value="1"/>
</dbReference>
<keyword evidence="6" id="KW-0346">Stress response</keyword>
<evidence type="ECO:0000256" key="4">
    <source>
        <dbReference type="ARBA" id="ARBA00022771"/>
    </source>
</evidence>
<name>A0A6N9H989_9MICO</name>
<keyword evidence="3" id="KW-0677">Repeat</keyword>
<dbReference type="SMART" id="SM00271">
    <property type="entry name" value="DnaJ"/>
    <property type="match status" value="1"/>
</dbReference>
<dbReference type="PROSITE" id="PS50076">
    <property type="entry name" value="DNAJ_2"/>
    <property type="match status" value="1"/>
</dbReference>
<evidence type="ECO:0000259" key="9">
    <source>
        <dbReference type="PROSITE" id="PS50076"/>
    </source>
</evidence>
<dbReference type="RefSeq" id="WP_160953998.1">
    <property type="nucleotide sequence ID" value="NZ_WWEQ01000061.1"/>
</dbReference>
<dbReference type="Pfam" id="PF00226">
    <property type="entry name" value="DnaJ"/>
    <property type="match status" value="1"/>
</dbReference>
<dbReference type="InterPro" id="IPR008971">
    <property type="entry name" value="HSP40/DnaJ_pept-bd"/>
</dbReference>
<dbReference type="CDD" id="cd06257">
    <property type="entry name" value="DnaJ"/>
    <property type="match status" value="1"/>
</dbReference>
<reference evidence="10 11" key="1">
    <citation type="submission" date="2020-01" db="EMBL/GenBank/DDBJ databases">
        <authorList>
            <person name="Deng T."/>
        </authorList>
    </citation>
    <scope>NUCLEOTIDE SEQUENCE [LARGE SCALE GENOMIC DNA]</scope>
    <source>
        <strain evidence="10 11">5221</strain>
    </source>
</reference>
<accession>A0A6N9H989</accession>
<dbReference type="InterPro" id="IPR036869">
    <property type="entry name" value="J_dom_sf"/>
</dbReference>
<keyword evidence="11" id="KW-1185">Reference proteome</keyword>
<keyword evidence="2" id="KW-0479">Metal-binding</keyword>
<organism evidence="10 11">
    <name type="scientific">Brevibacterium rongguiense</name>
    <dbReference type="NCBI Taxonomy" id="2695267"/>
    <lineage>
        <taxon>Bacteria</taxon>
        <taxon>Bacillati</taxon>
        <taxon>Actinomycetota</taxon>
        <taxon>Actinomycetes</taxon>
        <taxon>Micrococcales</taxon>
        <taxon>Brevibacteriaceae</taxon>
        <taxon>Brevibacterium</taxon>
    </lineage>
</organism>
<keyword evidence="4" id="KW-0863">Zinc-finger</keyword>
<dbReference type="InterPro" id="IPR001623">
    <property type="entry name" value="DnaJ_domain"/>
</dbReference>
<evidence type="ECO:0000313" key="11">
    <source>
        <dbReference type="Proteomes" id="UP000469215"/>
    </source>
</evidence>
<comment type="caution">
    <text evidence="10">The sequence shown here is derived from an EMBL/GenBank/DDBJ whole genome shotgun (WGS) entry which is preliminary data.</text>
</comment>
<dbReference type="GO" id="GO:0042026">
    <property type="term" value="P:protein refolding"/>
    <property type="evidence" value="ECO:0007669"/>
    <property type="project" value="TreeGrafter"/>
</dbReference>
<dbReference type="GO" id="GO:0051082">
    <property type="term" value="F:unfolded protein binding"/>
    <property type="evidence" value="ECO:0007669"/>
    <property type="project" value="InterPro"/>
</dbReference>
<dbReference type="PANTHER" id="PTHR43096">
    <property type="entry name" value="DNAJ HOMOLOG 1, MITOCHONDRIAL-RELATED"/>
    <property type="match status" value="1"/>
</dbReference>
<dbReference type="FunFam" id="2.60.260.20:FF:000005">
    <property type="entry name" value="Chaperone protein dnaJ 1, mitochondrial"/>
    <property type="match status" value="1"/>
</dbReference>
<feature type="region of interest" description="Disordered" evidence="8">
    <location>
        <begin position="339"/>
        <end position="358"/>
    </location>
</feature>
<evidence type="ECO:0000256" key="7">
    <source>
        <dbReference type="ARBA" id="ARBA00023186"/>
    </source>
</evidence>
<keyword evidence="7" id="KW-0143">Chaperone</keyword>
<dbReference type="SUPFAM" id="SSF49493">
    <property type="entry name" value="HSP40/DnaJ peptide-binding domain"/>
    <property type="match status" value="2"/>
</dbReference>
<dbReference type="PRINTS" id="PR00625">
    <property type="entry name" value="JDOMAIN"/>
</dbReference>
<dbReference type="EMBL" id="WWEQ01000061">
    <property type="protein sequence ID" value="MYM20583.1"/>
    <property type="molecule type" value="Genomic_DNA"/>
</dbReference>
<feature type="domain" description="J" evidence="9">
    <location>
        <begin position="13"/>
        <end position="78"/>
    </location>
</feature>
<dbReference type="PANTHER" id="PTHR43096:SF54">
    <property type="entry name" value="CHAPERONE PROTEIN DNAJ 1"/>
    <property type="match status" value="1"/>
</dbReference>
<dbReference type="AlphaFoldDB" id="A0A6N9H989"/>
<evidence type="ECO:0000313" key="10">
    <source>
        <dbReference type="EMBL" id="MYM20583.1"/>
    </source>
</evidence>
<evidence type="ECO:0000256" key="2">
    <source>
        <dbReference type="ARBA" id="ARBA00022723"/>
    </source>
</evidence>
<sequence>MTAGPQNDWFEKDFYKTLGVSKDASEQEIKKAYRKLARKYHPDTNPGDKAAEEKFKEISQANQVLADPETRKQYDQVRAMGSGARFSAGSGGSAGGGGFEDVFSDLFGGGGGGRTRYTTRGGGYPGTSGGGFGGGFGGGQQGYGGGEVPFDLDDLLGGFGGSGGGFGGGYSTGPTKGGDIRSTTTLNFTEAAKGASVRLKMPSGKTLTVRTPVGVKDGQKIKLKGKGKASPNGGESGDVILTVHVEKHPVFTRDGDNLRLELPVTFPEAALGATVEVPTLDGPTVKMKIPAGTPSGRVLRVRGKGIEGKARRGDLLVTVEVVVPKKLDDAAKEAVEAFAKATEGEDPRKDLYSKAKAS</sequence>
<keyword evidence="1" id="KW-0235">DNA replication</keyword>
<dbReference type="Proteomes" id="UP000469215">
    <property type="component" value="Unassembled WGS sequence"/>
</dbReference>
<keyword evidence="5" id="KW-0862">Zinc</keyword>
<proteinExistence type="predicted"/>
<dbReference type="GO" id="GO:0008270">
    <property type="term" value="F:zinc ion binding"/>
    <property type="evidence" value="ECO:0007669"/>
    <property type="project" value="UniProtKB-KW"/>
</dbReference>